<evidence type="ECO:0000256" key="2">
    <source>
        <dbReference type="ARBA" id="ARBA00004613"/>
    </source>
</evidence>
<gene>
    <name evidence="6" type="ORF">PHYSODRAFT_474854</name>
</gene>
<keyword evidence="4" id="KW-0732">Signal</keyword>
<comment type="subcellular location">
    <subcellularLocation>
        <location evidence="1">Host cell</location>
    </subcellularLocation>
    <subcellularLocation>
        <location evidence="2">Secreted</location>
    </subcellularLocation>
</comment>
<dbReference type="GO" id="GO:0043657">
    <property type="term" value="C:host cell"/>
    <property type="evidence" value="ECO:0007669"/>
    <property type="project" value="UniProtKB-SubCell"/>
</dbReference>
<evidence type="ECO:0000256" key="4">
    <source>
        <dbReference type="SAM" id="SignalP"/>
    </source>
</evidence>
<keyword evidence="7" id="KW-1185">Reference proteome</keyword>
<protein>
    <recommendedName>
        <fullName evidence="5">Crinkler effector protein N-terminal domain-containing protein</fullName>
    </recommendedName>
</protein>
<evidence type="ECO:0000313" key="6">
    <source>
        <dbReference type="EMBL" id="EGZ28884.1"/>
    </source>
</evidence>
<proteinExistence type="predicted"/>
<name>G4YMK9_PHYSP</name>
<dbReference type="GeneID" id="20654535"/>
<dbReference type="InterPro" id="IPR045379">
    <property type="entry name" value="Crinkler_N"/>
</dbReference>
<dbReference type="CDD" id="cd17039">
    <property type="entry name" value="Ubl_ubiquitin_like"/>
    <property type="match status" value="1"/>
</dbReference>
<reference evidence="6 7" key="1">
    <citation type="journal article" date="2006" name="Science">
        <title>Phytophthora genome sequences uncover evolutionary origins and mechanisms of pathogenesis.</title>
        <authorList>
            <person name="Tyler B.M."/>
            <person name="Tripathy S."/>
            <person name="Zhang X."/>
            <person name="Dehal P."/>
            <person name="Jiang R.H."/>
            <person name="Aerts A."/>
            <person name="Arredondo F.D."/>
            <person name="Baxter L."/>
            <person name="Bensasson D."/>
            <person name="Beynon J.L."/>
            <person name="Chapman J."/>
            <person name="Damasceno C.M."/>
            <person name="Dorrance A.E."/>
            <person name="Dou D."/>
            <person name="Dickerman A.W."/>
            <person name="Dubchak I.L."/>
            <person name="Garbelotto M."/>
            <person name="Gijzen M."/>
            <person name="Gordon S.G."/>
            <person name="Govers F."/>
            <person name="Grunwald N.J."/>
            <person name="Huang W."/>
            <person name="Ivors K.L."/>
            <person name="Jones R.W."/>
            <person name="Kamoun S."/>
            <person name="Krampis K."/>
            <person name="Lamour K.H."/>
            <person name="Lee M.K."/>
            <person name="McDonald W.H."/>
            <person name="Medina M."/>
            <person name="Meijer H.J."/>
            <person name="Nordberg E.K."/>
            <person name="Maclean D.J."/>
            <person name="Ospina-Giraldo M.D."/>
            <person name="Morris P.F."/>
            <person name="Phuntumart V."/>
            <person name="Putnam N.H."/>
            <person name="Rash S."/>
            <person name="Rose J.K."/>
            <person name="Sakihama Y."/>
            <person name="Salamov A.A."/>
            <person name="Savidor A."/>
            <person name="Scheuring C.F."/>
            <person name="Smith B.M."/>
            <person name="Sobral B.W."/>
            <person name="Terry A."/>
            <person name="Torto-Alalibo T.A."/>
            <person name="Win J."/>
            <person name="Xu Z."/>
            <person name="Zhang H."/>
            <person name="Grigoriev I.V."/>
            <person name="Rokhsar D.S."/>
            <person name="Boore J.L."/>
        </authorList>
    </citation>
    <scope>NUCLEOTIDE SEQUENCE [LARGE SCALE GENOMIC DNA]</scope>
    <source>
        <strain evidence="6 7">P6497</strain>
    </source>
</reference>
<feature type="signal peptide" evidence="4">
    <location>
        <begin position="1"/>
        <end position="17"/>
    </location>
</feature>
<evidence type="ECO:0000313" key="7">
    <source>
        <dbReference type="Proteomes" id="UP000002640"/>
    </source>
</evidence>
<keyword evidence="3" id="KW-0964">Secreted</keyword>
<dbReference type="Pfam" id="PF20147">
    <property type="entry name" value="Crinkler"/>
    <property type="match status" value="1"/>
</dbReference>
<dbReference type="KEGG" id="psoj:PHYSODRAFT_474854"/>
<dbReference type="EMBL" id="JH159151">
    <property type="protein sequence ID" value="EGZ28884.1"/>
    <property type="molecule type" value="Genomic_DNA"/>
</dbReference>
<dbReference type="RefSeq" id="XP_009516159.1">
    <property type="nucleotide sequence ID" value="XM_009517864.1"/>
</dbReference>
<evidence type="ECO:0000256" key="3">
    <source>
        <dbReference type="ARBA" id="ARBA00022525"/>
    </source>
</evidence>
<evidence type="ECO:0000259" key="5">
    <source>
        <dbReference type="Pfam" id="PF20147"/>
    </source>
</evidence>
<sequence length="394" mass="44543">MVKLFCAVVGVAGSAFSVRVDESDTVDDLKKAIKAEKTNDFKDIDADKLELYVAKRDGEWLTEADVKSGHHGPRAVGSGAAAGRGPVNVLVMLPEQEHAQTELWLVTGSVDNALNTKEIRCRLYRLAGSYLGYYDPNLRAGETDKALWYDEAMLRIHVLFKEERDALLFENELQTEGIKQTSPLDGHTISTTVAPVSRELSELRRIVALHYVPDDTESPQVSMTSFSSSTSIVDVATDEFKYQRIENDEWFGTVGKAQSCHVMSREHCKKHPSYNNYDNDPSNRLALSAEMHEWFDARSFTVPTLKISVESTSEGFVIGNRYKINLVVRAWNAGFAKLIALRLKDGFVLSDDGLEMRTFVYVQNKKVFCDCMEWKRKETEKKWREYDEMAPAVD</sequence>
<evidence type="ECO:0000256" key="1">
    <source>
        <dbReference type="ARBA" id="ARBA00004340"/>
    </source>
</evidence>
<dbReference type="InParanoid" id="G4YMK9"/>
<dbReference type="AlphaFoldDB" id="G4YMK9"/>
<dbReference type="Proteomes" id="UP000002640">
    <property type="component" value="Unassembled WGS sequence"/>
</dbReference>
<organism evidence="6 7">
    <name type="scientific">Phytophthora sojae (strain P6497)</name>
    <name type="common">Soybean stem and root rot agent</name>
    <name type="synonym">Phytophthora megasperma f. sp. glycines</name>
    <dbReference type="NCBI Taxonomy" id="1094619"/>
    <lineage>
        <taxon>Eukaryota</taxon>
        <taxon>Sar</taxon>
        <taxon>Stramenopiles</taxon>
        <taxon>Oomycota</taxon>
        <taxon>Peronosporomycetes</taxon>
        <taxon>Peronosporales</taxon>
        <taxon>Peronosporaceae</taxon>
        <taxon>Phytophthora</taxon>
    </lineage>
</organism>
<dbReference type="GO" id="GO:0005576">
    <property type="term" value="C:extracellular region"/>
    <property type="evidence" value="ECO:0007669"/>
    <property type="project" value="UniProtKB-SubCell"/>
</dbReference>
<feature type="chain" id="PRO_5003471303" description="Crinkler effector protein N-terminal domain-containing protein" evidence="4">
    <location>
        <begin position="18"/>
        <end position="394"/>
    </location>
</feature>
<feature type="domain" description="Crinkler effector protein N-terminal" evidence="5">
    <location>
        <begin position="2"/>
        <end position="66"/>
    </location>
</feature>
<dbReference type="OMA" id="ANNITRW"/>
<accession>G4YMK9</accession>